<gene>
    <name evidence="2" type="ORF">SAMN04488047_101470</name>
</gene>
<dbReference type="AlphaFoldDB" id="A0A1I5L511"/>
<dbReference type="RefSeq" id="WP_093417110.1">
    <property type="nucleotide sequence ID" value="NZ_FOXA01000001.1"/>
</dbReference>
<organism evidence="2 3">
    <name type="scientific">Tranquillimonas alkanivorans</name>
    <dbReference type="NCBI Taxonomy" id="441119"/>
    <lineage>
        <taxon>Bacteria</taxon>
        <taxon>Pseudomonadati</taxon>
        <taxon>Pseudomonadota</taxon>
        <taxon>Alphaproteobacteria</taxon>
        <taxon>Rhodobacterales</taxon>
        <taxon>Roseobacteraceae</taxon>
        <taxon>Tranquillimonas</taxon>
    </lineage>
</organism>
<accession>A0A1I5L511</accession>
<reference evidence="2 3" key="1">
    <citation type="submission" date="2016-10" db="EMBL/GenBank/DDBJ databases">
        <authorList>
            <person name="de Groot N.N."/>
        </authorList>
    </citation>
    <scope>NUCLEOTIDE SEQUENCE [LARGE SCALE GENOMIC DNA]</scope>
    <source>
        <strain evidence="2 3">DSM 19547</strain>
    </source>
</reference>
<keyword evidence="3" id="KW-1185">Reference proteome</keyword>
<feature type="signal peptide" evidence="1">
    <location>
        <begin position="1"/>
        <end position="19"/>
    </location>
</feature>
<sequence>MTKLFLSLPLAVAPAVALSLPTVGDVVGPNPAEATAALAAAGCTGEQFEAENTQIEAKCHDANARHYEVYVEPRSGAVTRIQVED</sequence>
<evidence type="ECO:0000313" key="3">
    <source>
        <dbReference type="Proteomes" id="UP000199356"/>
    </source>
</evidence>
<proteinExistence type="predicted"/>
<feature type="chain" id="PRO_5011476434" evidence="1">
    <location>
        <begin position="20"/>
        <end position="85"/>
    </location>
</feature>
<keyword evidence="1" id="KW-0732">Signal</keyword>
<dbReference type="OrthoDB" id="7916581at2"/>
<evidence type="ECO:0000313" key="2">
    <source>
        <dbReference type="EMBL" id="SFO92410.1"/>
    </source>
</evidence>
<name>A0A1I5L511_9RHOB</name>
<dbReference type="EMBL" id="FOXA01000001">
    <property type="protein sequence ID" value="SFO92410.1"/>
    <property type="molecule type" value="Genomic_DNA"/>
</dbReference>
<dbReference type="STRING" id="441119.SAMN04488047_101470"/>
<evidence type="ECO:0000256" key="1">
    <source>
        <dbReference type="SAM" id="SignalP"/>
    </source>
</evidence>
<dbReference type="Proteomes" id="UP000199356">
    <property type="component" value="Unassembled WGS sequence"/>
</dbReference>
<protein>
    <submittedName>
        <fullName evidence="2">Peptidase propeptide and YPEB domain-containing protein</fullName>
    </submittedName>
</protein>